<dbReference type="SUPFAM" id="SSF101967">
    <property type="entry name" value="Adhesin YadA, collagen-binding domain"/>
    <property type="match status" value="1"/>
</dbReference>
<dbReference type="AlphaFoldDB" id="A0AAE0Y971"/>
<keyword evidence="2" id="KW-1185">Reference proteome</keyword>
<sequence>MVSEPPDTTLTWFTIVTTLGRPGPCALCQQTRVVEKDDRFPYSLDIVYKPCNSIVVCVFVKLSPPVLWCNKGKLRSTKDQQTKSTEISTDIGAGYPVTIPLLASCPSGVTALNSPGSSPSPGGLERFNSASSFFLGAGLSAQRPLRVRALDHGLEALGHGLEALGQGLEALGQGLEALGHGLEALGQGLEALGHGLEALGHGLEALDHGLEALGHGLEALGHGLEALGQGLEALGHGLEDLLEECLHVRPATDILAEERLEHPAVGAEQRGQTHQQARVVHYIAGPGHAHVLVQELLDDRVQLVNGVGAGQSGVAWRGEEKNKNMTLVSELDFSLMRLSGRFFIL</sequence>
<organism evidence="1 2">
    <name type="scientific">Elysia crispata</name>
    <name type="common">lettuce slug</name>
    <dbReference type="NCBI Taxonomy" id="231223"/>
    <lineage>
        <taxon>Eukaryota</taxon>
        <taxon>Metazoa</taxon>
        <taxon>Spiralia</taxon>
        <taxon>Lophotrochozoa</taxon>
        <taxon>Mollusca</taxon>
        <taxon>Gastropoda</taxon>
        <taxon>Heterobranchia</taxon>
        <taxon>Euthyneura</taxon>
        <taxon>Panpulmonata</taxon>
        <taxon>Sacoglossa</taxon>
        <taxon>Placobranchoidea</taxon>
        <taxon>Plakobranchidae</taxon>
        <taxon>Elysia</taxon>
    </lineage>
</organism>
<proteinExistence type="predicted"/>
<dbReference type="InterPro" id="IPR011049">
    <property type="entry name" value="Serralysin-like_metalloprot_C"/>
</dbReference>
<name>A0AAE0Y971_9GAST</name>
<dbReference type="Proteomes" id="UP001283361">
    <property type="component" value="Unassembled WGS sequence"/>
</dbReference>
<reference evidence="1" key="1">
    <citation type="journal article" date="2023" name="G3 (Bethesda)">
        <title>A reference genome for the long-term kleptoplast-retaining sea slug Elysia crispata morphotype clarki.</title>
        <authorList>
            <person name="Eastman K.E."/>
            <person name="Pendleton A.L."/>
            <person name="Shaikh M.A."/>
            <person name="Suttiyut T."/>
            <person name="Ogas R."/>
            <person name="Tomko P."/>
            <person name="Gavelis G."/>
            <person name="Widhalm J.R."/>
            <person name="Wisecaver J.H."/>
        </authorList>
    </citation>
    <scope>NUCLEOTIDE SEQUENCE</scope>
    <source>
        <strain evidence="1">ECLA1</strain>
    </source>
</reference>
<dbReference type="EMBL" id="JAWDGP010006665">
    <property type="protein sequence ID" value="KAK3737201.1"/>
    <property type="molecule type" value="Genomic_DNA"/>
</dbReference>
<protein>
    <submittedName>
        <fullName evidence="1">Uncharacterized protein</fullName>
    </submittedName>
</protein>
<evidence type="ECO:0000313" key="2">
    <source>
        <dbReference type="Proteomes" id="UP001283361"/>
    </source>
</evidence>
<accession>A0AAE0Y971</accession>
<evidence type="ECO:0000313" key="1">
    <source>
        <dbReference type="EMBL" id="KAK3737201.1"/>
    </source>
</evidence>
<comment type="caution">
    <text evidence="1">The sequence shown here is derived from an EMBL/GenBank/DDBJ whole genome shotgun (WGS) entry which is preliminary data.</text>
</comment>
<gene>
    <name evidence="1" type="ORF">RRG08_016505</name>
</gene>